<dbReference type="InterPro" id="IPR011063">
    <property type="entry name" value="TilS/TtcA_N"/>
</dbReference>
<dbReference type="SUPFAM" id="SSF56037">
    <property type="entry name" value="PheT/TilS domain"/>
    <property type="match status" value="1"/>
</dbReference>
<keyword evidence="4 8" id="KW-0819">tRNA processing</keyword>
<keyword evidence="3 8" id="KW-0436">Ligase</keyword>
<dbReference type="InterPro" id="IPR014729">
    <property type="entry name" value="Rossmann-like_a/b/a_fold"/>
</dbReference>
<protein>
    <recommendedName>
        <fullName evidence="8">tRNA(Ile)-lysidine synthase</fullName>
        <ecNumber evidence="8">6.3.4.19</ecNumber>
    </recommendedName>
    <alternativeName>
        <fullName evidence="8">tRNA(Ile)-2-lysyl-cytidine synthase</fullName>
    </alternativeName>
    <alternativeName>
        <fullName evidence="8">tRNA(Ile)-lysidine synthetase</fullName>
    </alternativeName>
</protein>
<evidence type="ECO:0000256" key="2">
    <source>
        <dbReference type="ARBA" id="ARBA00022490"/>
    </source>
</evidence>
<evidence type="ECO:0000256" key="1">
    <source>
        <dbReference type="ARBA" id="ARBA00004496"/>
    </source>
</evidence>
<dbReference type="SMART" id="SM00977">
    <property type="entry name" value="TilS_C"/>
    <property type="match status" value="1"/>
</dbReference>
<keyword evidence="2 8" id="KW-0963">Cytoplasm</keyword>
<evidence type="ECO:0000256" key="8">
    <source>
        <dbReference type="HAMAP-Rule" id="MF_01161"/>
    </source>
</evidence>
<dbReference type="InterPro" id="IPR012796">
    <property type="entry name" value="Lysidine-tRNA-synth_C"/>
</dbReference>
<dbReference type="NCBIfam" id="TIGR02433">
    <property type="entry name" value="lysidine_TilS_C"/>
    <property type="match status" value="1"/>
</dbReference>
<keyword evidence="11" id="KW-1185">Reference proteome</keyword>
<feature type="binding site" evidence="8">
    <location>
        <begin position="30"/>
        <end position="35"/>
    </location>
    <ligand>
        <name>ATP</name>
        <dbReference type="ChEBI" id="CHEBI:30616"/>
    </ligand>
</feature>
<evidence type="ECO:0000256" key="7">
    <source>
        <dbReference type="ARBA" id="ARBA00048539"/>
    </source>
</evidence>
<dbReference type="Gene3D" id="3.30.465.60">
    <property type="match status" value="1"/>
</dbReference>
<evidence type="ECO:0000259" key="9">
    <source>
        <dbReference type="SMART" id="SM00977"/>
    </source>
</evidence>
<reference evidence="10 11" key="1">
    <citation type="submission" date="2017-08" db="EMBL/GenBank/DDBJ databases">
        <title>Salimicrobium alkalisoli sp. nov., isolated from saline alkaline soil.</title>
        <authorList>
            <person name="Zhang G."/>
            <person name="Xiong Q."/>
        </authorList>
    </citation>
    <scope>NUCLEOTIDE SEQUENCE [LARGE SCALE GENOMIC DNA]</scope>
    <source>
        <strain evidence="10 11">WN024</strain>
    </source>
</reference>
<sequence length="466" mass="52723">MGDEDMKKVDTFVQRHGLIREGDTIVAAISGGPDSLALLHYLSELKQSLSLTVIPASIDHGLRGEESREDVAYVAEICERLRLPVEKITLDVGSYMKKNSMGTQEAARILRYKALAEVMYTYEADSLALGHHGDDQVETLFMQLTRGASPSGVTGMPVTRKFAGGQIIRPLLEMTKEELERYCRDAGLTPRYDPSNEETAYTRNAFRHRLIPFLKEQNPKLHTHIQAYSERKMEDETFLLEKASEIMEEFSFSEGRAEASISSLQRYPIALQRRAFHLILNYLYNGQTENITYVHEDLFLRLMDGDRANSTLNFPKDLHIIREYDKILFTFEDPEPASYRLELQPGESVLLPGGDGLAADFVTGAEEVSPNEFICDESHVSFPLIVRTRRDGDRMKPAGMKGTKKIKDIFIDRKVPLREREGWPVVTDSDGTVLWIPGIKKAAVEQTTGSLIRVTYNRAGRRNEDA</sequence>
<comment type="similarity">
    <text evidence="8">Belongs to the tRNA(Ile)-lysidine synthase family.</text>
</comment>
<dbReference type="Pfam" id="PF11734">
    <property type="entry name" value="TilS_C"/>
    <property type="match status" value="1"/>
</dbReference>
<dbReference type="EMBL" id="NSGH01000022">
    <property type="protein sequence ID" value="PBB04903.1"/>
    <property type="molecule type" value="Genomic_DNA"/>
</dbReference>
<evidence type="ECO:0000256" key="5">
    <source>
        <dbReference type="ARBA" id="ARBA00022741"/>
    </source>
</evidence>
<proteinExistence type="inferred from homology"/>
<dbReference type="PANTHER" id="PTHR43033:SF1">
    <property type="entry name" value="TRNA(ILE)-LYSIDINE SYNTHASE-RELATED"/>
    <property type="match status" value="1"/>
</dbReference>
<comment type="subcellular location">
    <subcellularLocation>
        <location evidence="1 8">Cytoplasm</location>
    </subcellularLocation>
</comment>
<evidence type="ECO:0000256" key="3">
    <source>
        <dbReference type="ARBA" id="ARBA00022598"/>
    </source>
</evidence>
<feature type="domain" description="Lysidine-tRNA(Ile) synthetase C-terminal" evidence="9">
    <location>
        <begin position="384"/>
        <end position="454"/>
    </location>
</feature>
<comment type="domain">
    <text evidence="8">The N-terminal region contains the highly conserved SGGXDS motif, predicted to be a P-loop motif involved in ATP binding.</text>
</comment>
<evidence type="ECO:0000313" key="11">
    <source>
        <dbReference type="Proteomes" id="UP000217561"/>
    </source>
</evidence>
<dbReference type="Gene3D" id="3.40.50.620">
    <property type="entry name" value="HUPs"/>
    <property type="match status" value="1"/>
</dbReference>
<keyword evidence="6 8" id="KW-0067">ATP-binding</keyword>
<dbReference type="PANTHER" id="PTHR43033">
    <property type="entry name" value="TRNA(ILE)-LYSIDINE SYNTHASE-RELATED"/>
    <property type="match status" value="1"/>
</dbReference>
<dbReference type="EC" id="6.3.4.19" evidence="8"/>
<evidence type="ECO:0000256" key="6">
    <source>
        <dbReference type="ARBA" id="ARBA00022840"/>
    </source>
</evidence>
<dbReference type="HAMAP" id="MF_01161">
    <property type="entry name" value="tRNA_Ile_lys_synt"/>
    <property type="match status" value="1"/>
</dbReference>
<comment type="catalytic activity">
    <reaction evidence="7 8">
        <text>cytidine(34) in tRNA(Ile2) + L-lysine + ATP = lysidine(34) in tRNA(Ile2) + AMP + diphosphate + H(+)</text>
        <dbReference type="Rhea" id="RHEA:43744"/>
        <dbReference type="Rhea" id="RHEA-COMP:10625"/>
        <dbReference type="Rhea" id="RHEA-COMP:10670"/>
        <dbReference type="ChEBI" id="CHEBI:15378"/>
        <dbReference type="ChEBI" id="CHEBI:30616"/>
        <dbReference type="ChEBI" id="CHEBI:32551"/>
        <dbReference type="ChEBI" id="CHEBI:33019"/>
        <dbReference type="ChEBI" id="CHEBI:82748"/>
        <dbReference type="ChEBI" id="CHEBI:83665"/>
        <dbReference type="ChEBI" id="CHEBI:456215"/>
        <dbReference type="EC" id="6.3.4.19"/>
    </reaction>
</comment>
<evidence type="ECO:0000313" key="10">
    <source>
        <dbReference type="EMBL" id="PBB04903.1"/>
    </source>
</evidence>
<name>A0ABX4HPB7_9BACI</name>
<organism evidence="10 11">
    <name type="scientific">Salimicrobium humidisoli</name>
    <dbReference type="NCBI Taxonomy" id="2029857"/>
    <lineage>
        <taxon>Bacteria</taxon>
        <taxon>Bacillati</taxon>
        <taxon>Bacillota</taxon>
        <taxon>Bacilli</taxon>
        <taxon>Bacillales</taxon>
        <taxon>Bacillaceae</taxon>
        <taxon>Salimicrobium</taxon>
    </lineage>
</organism>
<dbReference type="NCBIfam" id="TIGR02432">
    <property type="entry name" value="lysidine_TilS_N"/>
    <property type="match status" value="1"/>
</dbReference>
<comment type="caution">
    <text evidence="10">The sequence shown here is derived from an EMBL/GenBank/DDBJ whole genome shotgun (WGS) entry which is preliminary data.</text>
</comment>
<dbReference type="Pfam" id="PF01171">
    <property type="entry name" value="ATP_bind_3"/>
    <property type="match status" value="1"/>
</dbReference>
<dbReference type="Proteomes" id="UP000217561">
    <property type="component" value="Unassembled WGS sequence"/>
</dbReference>
<comment type="function">
    <text evidence="8">Ligates lysine onto the cytidine present at position 34 of the AUA codon-specific tRNA(Ile) that contains the anticodon CAU, in an ATP-dependent manner. Cytidine is converted to lysidine, thus changing the amino acid specificity of the tRNA from methionine to isoleucine.</text>
</comment>
<accession>A0ABX4HPB7</accession>
<dbReference type="InterPro" id="IPR012795">
    <property type="entry name" value="tRNA_Ile_lys_synt_N"/>
</dbReference>
<evidence type="ECO:0000256" key="4">
    <source>
        <dbReference type="ARBA" id="ARBA00022694"/>
    </source>
</evidence>
<dbReference type="CDD" id="cd01992">
    <property type="entry name" value="TilS_N"/>
    <property type="match status" value="1"/>
</dbReference>
<keyword evidence="5 8" id="KW-0547">Nucleotide-binding</keyword>
<dbReference type="SUPFAM" id="SSF82829">
    <property type="entry name" value="MesJ substrate recognition domain-like"/>
    <property type="match status" value="1"/>
</dbReference>
<dbReference type="InterPro" id="IPR012094">
    <property type="entry name" value="tRNA_Ile_lys_synt"/>
</dbReference>
<dbReference type="SUPFAM" id="SSF52402">
    <property type="entry name" value="Adenine nucleotide alpha hydrolases-like"/>
    <property type="match status" value="1"/>
</dbReference>
<gene>
    <name evidence="8 10" type="primary">tilS</name>
    <name evidence="10" type="ORF">CKW00_11570</name>
</gene>